<proteinExistence type="predicted"/>
<name>A0A6B0QWJ6_9CETA</name>
<sequence>MMSQNKANNIQRPKTIIGEEKSHICPPVLSFLKPGFFLVLDFNRLTRQGLGAILPTEPGYNLISQVSAFGGLWLGPNSSIPGWGSETTALNPRCHVGSIR</sequence>
<dbReference type="AlphaFoldDB" id="A0A6B0QWJ6"/>
<keyword evidence="2" id="KW-1185">Reference proteome</keyword>
<protein>
    <submittedName>
        <fullName evidence="1">Uncharacterized protein</fullName>
    </submittedName>
</protein>
<gene>
    <name evidence="1" type="ORF">E5288_WYG005870</name>
</gene>
<organism evidence="1 2">
    <name type="scientific">Bos mutus</name>
    <name type="common">wild yak</name>
    <dbReference type="NCBI Taxonomy" id="72004"/>
    <lineage>
        <taxon>Eukaryota</taxon>
        <taxon>Metazoa</taxon>
        <taxon>Chordata</taxon>
        <taxon>Craniata</taxon>
        <taxon>Vertebrata</taxon>
        <taxon>Euteleostomi</taxon>
        <taxon>Mammalia</taxon>
        <taxon>Eutheria</taxon>
        <taxon>Laurasiatheria</taxon>
        <taxon>Artiodactyla</taxon>
        <taxon>Ruminantia</taxon>
        <taxon>Pecora</taxon>
        <taxon>Bovidae</taxon>
        <taxon>Bovinae</taxon>
        <taxon>Bos</taxon>
    </lineage>
</organism>
<evidence type="ECO:0000313" key="1">
    <source>
        <dbReference type="EMBL" id="MXQ81530.1"/>
    </source>
</evidence>
<comment type="caution">
    <text evidence="1">The sequence shown here is derived from an EMBL/GenBank/DDBJ whole genome shotgun (WGS) entry which is preliminary data.</text>
</comment>
<dbReference type="EMBL" id="VBQZ03000007">
    <property type="protein sequence ID" value="MXQ81530.1"/>
    <property type="molecule type" value="Genomic_DNA"/>
</dbReference>
<dbReference type="Proteomes" id="UP000322234">
    <property type="component" value="Unassembled WGS sequence"/>
</dbReference>
<accession>A0A6B0QWJ6</accession>
<reference evidence="1" key="1">
    <citation type="submission" date="2019-10" db="EMBL/GenBank/DDBJ databases">
        <title>The sequence and de novo assembly of the wild yak genome.</title>
        <authorList>
            <person name="Liu Y."/>
        </authorList>
    </citation>
    <scope>NUCLEOTIDE SEQUENCE [LARGE SCALE GENOMIC DNA]</scope>
    <source>
        <strain evidence="1">WY2019</strain>
    </source>
</reference>
<evidence type="ECO:0000313" key="2">
    <source>
        <dbReference type="Proteomes" id="UP000322234"/>
    </source>
</evidence>